<organism evidence="2 3">
    <name type="scientific">Oryza sativa subsp. japonica</name>
    <name type="common">Rice</name>
    <dbReference type="NCBI Taxonomy" id="39947"/>
    <lineage>
        <taxon>Eukaryota</taxon>
        <taxon>Viridiplantae</taxon>
        <taxon>Streptophyta</taxon>
        <taxon>Embryophyta</taxon>
        <taxon>Tracheophyta</taxon>
        <taxon>Spermatophyta</taxon>
        <taxon>Magnoliopsida</taxon>
        <taxon>Liliopsida</taxon>
        <taxon>Poales</taxon>
        <taxon>Poaceae</taxon>
        <taxon>BOP clade</taxon>
        <taxon>Oryzoideae</taxon>
        <taxon>Oryzeae</taxon>
        <taxon>Oryzinae</taxon>
        <taxon>Oryza</taxon>
        <taxon>Oryza sativa</taxon>
    </lineage>
</organism>
<evidence type="ECO:0000313" key="2">
    <source>
        <dbReference type="EMBL" id="AAX95055.1"/>
    </source>
</evidence>
<dbReference type="AlphaFoldDB" id="Q2R962"/>
<proteinExistence type="predicted"/>
<accession>Q2R962</accession>
<dbReference type="EMBL" id="AC145321">
    <property type="protein sequence ID" value="AAX95055.1"/>
    <property type="molecule type" value="Genomic_DNA"/>
</dbReference>
<feature type="region of interest" description="Disordered" evidence="1">
    <location>
        <begin position="160"/>
        <end position="231"/>
    </location>
</feature>
<name>Q2R962_ORYSJ</name>
<evidence type="ECO:0000313" key="3">
    <source>
        <dbReference type="Proteomes" id="UP000000763"/>
    </source>
</evidence>
<sequence length="231" mass="24564">MAQAMLPDSSRRLEAGLEGGKPRIRLSIRKLRPCRFPRLLFLDGNEQQRTQPYTIIYMTKTYGEKFYAAAQSQASRAAPREVATRVQLPPARAASVMIFVGAEPMPITTSPSRRPAPSQPSLSAAMATTVAAAAAAASKTATVHCKSPAALLGIESPYSGRRRVGARPRGGSRQAGQIAERQSGRASREQQASGSVALREHVSRSSSAAGVRRRRGSALRASRSSQAAAAP</sequence>
<reference evidence="3" key="1">
    <citation type="journal article" date="2005" name="Nature">
        <title>The map-based sequence of the rice genome.</title>
        <authorList>
            <consortium name="International rice genome sequencing project (IRGSP)"/>
            <person name="Matsumoto T."/>
            <person name="Wu J."/>
            <person name="Kanamori H."/>
            <person name="Katayose Y."/>
            <person name="Fujisawa M."/>
            <person name="Namiki N."/>
            <person name="Mizuno H."/>
            <person name="Yamamoto K."/>
            <person name="Antonio B.A."/>
            <person name="Baba T."/>
            <person name="Sakata K."/>
            <person name="Nagamura Y."/>
            <person name="Aoki H."/>
            <person name="Arikawa K."/>
            <person name="Arita K."/>
            <person name="Bito T."/>
            <person name="Chiden Y."/>
            <person name="Fujitsuka N."/>
            <person name="Fukunaka R."/>
            <person name="Hamada M."/>
            <person name="Harada C."/>
            <person name="Hayashi A."/>
            <person name="Hijishita S."/>
            <person name="Honda M."/>
            <person name="Hosokawa S."/>
            <person name="Ichikawa Y."/>
            <person name="Idonuma A."/>
            <person name="Iijima M."/>
            <person name="Ikeda M."/>
            <person name="Ikeno M."/>
            <person name="Ito K."/>
            <person name="Ito S."/>
            <person name="Ito T."/>
            <person name="Ito Y."/>
            <person name="Ito Y."/>
            <person name="Iwabuchi A."/>
            <person name="Kamiya K."/>
            <person name="Karasawa W."/>
            <person name="Kurita K."/>
            <person name="Katagiri S."/>
            <person name="Kikuta A."/>
            <person name="Kobayashi H."/>
            <person name="Kobayashi N."/>
            <person name="Machita K."/>
            <person name="Maehara T."/>
            <person name="Masukawa M."/>
            <person name="Mizubayashi T."/>
            <person name="Mukai Y."/>
            <person name="Nagasaki H."/>
            <person name="Nagata Y."/>
            <person name="Naito S."/>
            <person name="Nakashima M."/>
            <person name="Nakama Y."/>
            <person name="Nakamichi Y."/>
            <person name="Nakamura M."/>
            <person name="Meguro A."/>
            <person name="Negishi M."/>
            <person name="Ohta I."/>
            <person name="Ohta T."/>
            <person name="Okamoto M."/>
            <person name="Ono N."/>
            <person name="Saji S."/>
            <person name="Sakaguchi M."/>
            <person name="Sakai K."/>
            <person name="Shibata M."/>
            <person name="Shimokawa T."/>
            <person name="Song J."/>
            <person name="Takazaki Y."/>
            <person name="Terasawa K."/>
            <person name="Tsugane M."/>
            <person name="Tsuji K."/>
            <person name="Ueda S."/>
            <person name="Waki K."/>
            <person name="Yamagata H."/>
            <person name="Yamamoto M."/>
            <person name="Yamamoto S."/>
            <person name="Yamane H."/>
            <person name="Yoshiki S."/>
            <person name="Yoshihara R."/>
            <person name="Yukawa K."/>
            <person name="Zhong H."/>
            <person name="Yano M."/>
            <person name="Yuan Q."/>
            <person name="Ouyang S."/>
            <person name="Liu J."/>
            <person name="Jones K.M."/>
            <person name="Gansberger K."/>
            <person name="Moffat K."/>
            <person name="Hill J."/>
            <person name="Bera J."/>
            <person name="Fadrosh D."/>
            <person name="Jin S."/>
            <person name="Johri S."/>
            <person name="Kim M."/>
            <person name="Overton L."/>
            <person name="Reardon M."/>
            <person name="Tsitrin T."/>
            <person name="Vuong H."/>
            <person name="Weaver B."/>
            <person name="Ciecko A."/>
            <person name="Tallon L."/>
            <person name="Jackson J."/>
            <person name="Pai G."/>
            <person name="Aken S.V."/>
            <person name="Utterback T."/>
            <person name="Reidmuller S."/>
            <person name="Feldblyum T."/>
            <person name="Hsiao J."/>
            <person name="Zismann V."/>
            <person name="Iobst S."/>
            <person name="de Vazeille A.R."/>
            <person name="Buell C.R."/>
            <person name="Ying K."/>
            <person name="Li Y."/>
            <person name="Lu T."/>
            <person name="Huang Y."/>
            <person name="Zhao Q."/>
            <person name="Feng Q."/>
            <person name="Zhang L."/>
            <person name="Zhu J."/>
            <person name="Weng Q."/>
            <person name="Mu J."/>
            <person name="Lu Y."/>
            <person name="Fan D."/>
            <person name="Liu Y."/>
            <person name="Guan J."/>
            <person name="Zhang Y."/>
            <person name="Yu S."/>
            <person name="Liu X."/>
            <person name="Zhang Y."/>
            <person name="Hong G."/>
            <person name="Han B."/>
            <person name="Choisne N."/>
            <person name="Demange N."/>
            <person name="Orjeda G."/>
            <person name="Samain S."/>
            <person name="Cattolico L."/>
            <person name="Pelletier E."/>
            <person name="Couloux A."/>
            <person name="Segurens B."/>
            <person name="Wincker P."/>
            <person name="D'Hont A."/>
            <person name="Scarpelli C."/>
            <person name="Weissenbach J."/>
            <person name="Salanoubat M."/>
            <person name="Quetier F."/>
            <person name="Yu Y."/>
            <person name="Kim H.R."/>
            <person name="Rambo T."/>
            <person name="Currie J."/>
            <person name="Collura K."/>
            <person name="Luo M."/>
            <person name="Yang T."/>
            <person name="Ammiraju J.S.S."/>
            <person name="Engler F."/>
            <person name="Soderlund C."/>
            <person name="Wing R.A."/>
            <person name="Palmer L.E."/>
            <person name="de la Bastide M."/>
            <person name="Spiegel L."/>
            <person name="Nascimento L."/>
            <person name="Zutavern T."/>
            <person name="O'Shaughnessy A."/>
            <person name="Dike S."/>
            <person name="Dedhia N."/>
            <person name="Preston R."/>
            <person name="Balija V."/>
            <person name="McCombie W.R."/>
            <person name="Chow T."/>
            <person name="Chen H."/>
            <person name="Chung M."/>
            <person name="Chen C."/>
            <person name="Shaw J."/>
            <person name="Wu H."/>
            <person name="Hsiao K."/>
            <person name="Chao Y."/>
            <person name="Chu M."/>
            <person name="Cheng C."/>
            <person name="Hour A."/>
            <person name="Lee P."/>
            <person name="Lin S."/>
            <person name="Lin Y."/>
            <person name="Liou J."/>
            <person name="Liu S."/>
            <person name="Hsing Y."/>
            <person name="Raghuvanshi S."/>
            <person name="Mohanty A."/>
            <person name="Bharti A.K."/>
            <person name="Gaur A."/>
            <person name="Gupta V."/>
            <person name="Kumar D."/>
            <person name="Ravi V."/>
            <person name="Vij S."/>
            <person name="Kapur A."/>
            <person name="Khurana P."/>
            <person name="Khurana P."/>
            <person name="Khurana J.P."/>
            <person name="Tyagi A.K."/>
            <person name="Gaikwad K."/>
            <person name="Singh A."/>
            <person name="Dalal V."/>
            <person name="Srivastava S."/>
            <person name="Dixit A."/>
            <person name="Pal A.K."/>
            <person name="Ghazi I.A."/>
            <person name="Yadav M."/>
            <person name="Pandit A."/>
            <person name="Bhargava A."/>
            <person name="Sureshbabu K."/>
            <person name="Batra K."/>
            <person name="Sharma T.R."/>
            <person name="Mohapatra T."/>
            <person name="Singh N.K."/>
            <person name="Messing J."/>
            <person name="Nelson A.B."/>
            <person name="Fuks G."/>
            <person name="Kavchok S."/>
            <person name="Keizer G."/>
            <person name="Linton E."/>
            <person name="Llaca V."/>
            <person name="Song R."/>
            <person name="Tanyolac B."/>
            <person name="Young S."/>
            <person name="Ho-Il K."/>
            <person name="Hahn J.H."/>
            <person name="Sangsakoo G."/>
            <person name="Vanavichit A."/>
            <person name="de Mattos Luiz.A.T."/>
            <person name="Zimmer P.D."/>
            <person name="Malone G."/>
            <person name="Dellagostin O."/>
            <person name="de Oliveira A.C."/>
            <person name="Bevan M."/>
            <person name="Bancroft I."/>
            <person name="Minx P."/>
            <person name="Cordum H."/>
            <person name="Wilson R."/>
            <person name="Cheng Z."/>
            <person name="Jin W."/>
            <person name="Jiang J."/>
            <person name="Leong S.A."/>
            <person name="Iwama H."/>
            <person name="Gojobori T."/>
            <person name="Itoh T."/>
            <person name="Niimura Y."/>
            <person name="Fujii Y."/>
            <person name="Habara T."/>
            <person name="Sakai H."/>
            <person name="Sato Y."/>
            <person name="Wilson G."/>
            <person name="Kumar K."/>
            <person name="McCouch S."/>
            <person name="Juretic N."/>
            <person name="Hoen D."/>
            <person name="Wright S."/>
            <person name="Bruskiewich R."/>
            <person name="Bureau T."/>
            <person name="Miyao A."/>
            <person name="Hirochika H."/>
            <person name="Nishikawa T."/>
            <person name="Kadowaki K."/>
            <person name="Sugiura M."/>
            <person name="Burr B."/>
            <person name="Sasaki T."/>
        </authorList>
    </citation>
    <scope>NUCLEOTIDE SEQUENCE [LARGE SCALE GENOMIC DNA]</scope>
    <source>
        <strain evidence="3">cv. Nipponbare</strain>
    </source>
</reference>
<feature type="compositionally biased region" description="Low complexity" evidence="1">
    <location>
        <begin position="218"/>
        <end position="231"/>
    </location>
</feature>
<reference evidence="3" key="2">
    <citation type="journal article" date="2008" name="Nucleic Acids Res.">
        <title>The rice annotation project database (RAP-DB): 2008 update.</title>
        <authorList>
            <consortium name="The rice annotation project (RAP)"/>
        </authorList>
    </citation>
    <scope>GENOME REANNOTATION</scope>
    <source>
        <strain evidence="3">cv. Nipponbare</strain>
    </source>
</reference>
<dbReference type="Proteomes" id="UP000000763">
    <property type="component" value="Chromosome 11"/>
</dbReference>
<protein>
    <submittedName>
        <fullName evidence="2">Uncharacterized protein</fullName>
    </submittedName>
</protein>
<gene>
    <name evidence="2" type="ordered locus">LOC_Os11g09840</name>
</gene>
<evidence type="ECO:0000256" key="1">
    <source>
        <dbReference type="SAM" id="MobiDB-lite"/>
    </source>
</evidence>